<evidence type="ECO:0000313" key="3">
    <source>
        <dbReference type="Proteomes" id="UP000815677"/>
    </source>
</evidence>
<protein>
    <submittedName>
        <fullName evidence="2">Uncharacterized protein</fullName>
    </submittedName>
</protein>
<dbReference type="Proteomes" id="UP000815677">
    <property type="component" value="Unassembled WGS sequence"/>
</dbReference>
<organism evidence="2 3">
    <name type="scientific">Mycena chlorophos</name>
    <name type="common">Agaric fungus</name>
    <name type="synonym">Agaricus chlorophos</name>
    <dbReference type="NCBI Taxonomy" id="658473"/>
    <lineage>
        <taxon>Eukaryota</taxon>
        <taxon>Fungi</taxon>
        <taxon>Dikarya</taxon>
        <taxon>Basidiomycota</taxon>
        <taxon>Agaricomycotina</taxon>
        <taxon>Agaricomycetes</taxon>
        <taxon>Agaricomycetidae</taxon>
        <taxon>Agaricales</taxon>
        <taxon>Marasmiineae</taxon>
        <taxon>Mycenaceae</taxon>
        <taxon>Mycena</taxon>
    </lineage>
</organism>
<keyword evidence="1" id="KW-0472">Membrane</keyword>
<reference evidence="2" key="1">
    <citation type="submission" date="2014-09" db="EMBL/GenBank/DDBJ databases">
        <title>Genome sequence of the luminous mushroom Mycena chlorophos for searching fungal bioluminescence genes.</title>
        <authorList>
            <person name="Tanaka Y."/>
            <person name="Kasuga D."/>
            <person name="Oba Y."/>
            <person name="Hase S."/>
            <person name="Sato K."/>
            <person name="Oba Y."/>
            <person name="Sakakibara Y."/>
        </authorList>
    </citation>
    <scope>NUCLEOTIDE SEQUENCE</scope>
</reference>
<keyword evidence="1" id="KW-1133">Transmembrane helix</keyword>
<sequence>MGLTFSLSVSSSYGGGGDTHIHNTFVSVATAAEFRIAPNTVDERVVHKTTGTAHSGQKRITYNPPLLIQDVPPSRPQGLSTSSVIIISAIVGVLVVLAARPFIPTRPEC</sequence>
<accession>A0ABQ0KZC7</accession>
<feature type="transmembrane region" description="Helical" evidence="1">
    <location>
        <begin position="83"/>
        <end position="103"/>
    </location>
</feature>
<keyword evidence="3" id="KW-1185">Reference proteome</keyword>
<evidence type="ECO:0000313" key="2">
    <source>
        <dbReference type="EMBL" id="GAT43524.1"/>
    </source>
</evidence>
<gene>
    <name evidence="2" type="ORF">MCHLO_01200</name>
</gene>
<evidence type="ECO:0000256" key="1">
    <source>
        <dbReference type="SAM" id="Phobius"/>
    </source>
</evidence>
<proteinExistence type="predicted"/>
<name>A0ABQ0KZC7_MYCCL</name>
<dbReference type="EMBL" id="DF839127">
    <property type="protein sequence ID" value="GAT43524.1"/>
    <property type="molecule type" value="Genomic_DNA"/>
</dbReference>
<keyword evidence="1" id="KW-0812">Transmembrane</keyword>